<dbReference type="GO" id="GO:0005576">
    <property type="term" value="C:extracellular region"/>
    <property type="evidence" value="ECO:0007669"/>
    <property type="project" value="TreeGrafter"/>
</dbReference>
<dbReference type="PANTHER" id="PTHR30582:SF2">
    <property type="entry name" value="L,D-TRANSPEPTIDASE YCIB-RELATED"/>
    <property type="match status" value="1"/>
</dbReference>
<proteinExistence type="predicted"/>
<dbReference type="PROSITE" id="PS52029">
    <property type="entry name" value="LD_TPASE"/>
    <property type="match status" value="1"/>
</dbReference>
<evidence type="ECO:0000256" key="5">
    <source>
        <dbReference type="ARBA" id="ARBA00023316"/>
    </source>
</evidence>
<sequence length="206" mass="23453">MRKFFKLILLVLLFIGGATYYYHHQVKLNQATTLSSRAQSKVSPKKTVMRTPINWRLPSETVAYPNLKQLNDFWIKVVISKNRVYLMDGKKVVYTMYASAGEYERQADGKKKSTTPTGTYYIQAERGDSFYNPTLSEGANYWTSWLNHGEYLFHTVPTDANGNYKVTEAKKLGKKPASHGCIRLSVADAKWINQNVPQGTKVVITD</sequence>
<dbReference type="GO" id="GO:0018104">
    <property type="term" value="P:peptidoglycan-protein cross-linking"/>
    <property type="evidence" value="ECO:0007669"/>
    <property type="project" value="TreeGrafter"/>
</dbReference>
<feature type="active site" description="Nucleophile" evidence="6">
    <location>
        <position position="181"/>
    </location>
</feature>
<keyword evidence="5 6" id="KW-0961">Cell wall biogenesis/degradation</keyword>
<keyword evidence="9" id="KW-1185">Reference proteome</keyword>
<dbReference type="CDD" id="cd16913">
    <property type="entry name" value="YkuD_like"/>
    <property type="match status" value="1"/>
</dbReference>
<dbReference type="InterPro" id="IPR005490">
    <property type="entry name" value="LD_TPept_cat_dom"/>
</dbReference>
<dbReference type="Pfam" id="PF03734">
    <property type="entry name" value="YkuD"/>
    <property type="match status" value="1"/>
</dbReference>
<keyword evidence="4 6" id="KW-0573">Peptidoglycan synthesis</keyword>
<dbReference type="InterPro" id="IPR050979">
    <property type="entry name" value="LD-transpeptidase"/>
</dbReference>
<evidence type="ECO:0000313" key="8">
    <source>
        <dbReference type="EMBL" id="KRM66106.1"/>
    </source>
</evidence>
<feature type="active site" description="Proton donor/acceptor" evidence="6">
    <location>
        <position position="154"/>
    </location>
</feature>
<accession>A0A0R2AH60</accession>
<reference evidence="8 9" key="1">
    <citation type="journal article" date="2015" name="Genome Announc.">
        <title>Expanding the biotechnology potential of lactobacilli through comparative genomics of 213 strains and associated genera.</title>
        <authorList>
            <person name="Sun Z."/>
            <person name="Harris H.M."/>
            <person name="McCann A."/>
            <person name="Guo C."/>
            <person name="Argimon S."/>
            <person name="Zhang W."/>
            <person name="Yang X."/>
            <person name="Jeffery I.B."/>
            <person name="Cooney J.C."/>
            <person name="Kagawa T.F."/>
            <person name="Liu W."/>
            <person name="Song Y."/>
            <person name="Salvetti E."/>
            <person name="Wrobel A."/>
            <person name="Rasinkangas P."/>
            <person name="Parkhill J."/>
            <person name="Rea M.C."/>
            <person name="O'Sullivan O."/>
            <person name="Ritari J."/>
            <person name="Douillard F.P."/>
            <person name="Paul Ross R."/>
            <person name="Yang R."/>
            <person name="Briner A.E."/>
            <person name="Felis G.E."/>
            <person name="de Vos W.M."/>
            <person name="Barrangou R."/>
            <person name="Klaenhammer T.R."/>
            <person name="Caufield P.W."/>
            <person name="Cui Y."/>
            <person name="Zhang H."/>
            <person name="O'Toole P.W."/>
        </authorList>
    </citation>
    <scope>NUCLEOTIDE SEQUENCE [LARGE SCALE GENOMIC DNA]</scope>
    <source>
        <strain evidence="8 9">DSM 20509</strain>
    </source>
</reference>
<dbReference type="UniPathway" id="UPA00219"/>
<evidence type="ECO:0000256" key="2">
    <source>
        <dbReference type="ARBA" id="ARBA00022679"/>
    </source>
</evidence>
<evidence type="ECO:0000259" key="7">
    <source>
        <dbReference type="PROSITE" id="PS52029"/>
    </source>
</evidence>
<protein>
    <recommendedName>
        <fullName evidence="7">L,D-TPase catalytic domain-containing protein</fullName>
    </recommendedName>
</protein>
<dbReference type="PANTHER" id="PTHR30582">
    <property type="entry name" value="L,D-TRANSPEPTIDASE"/>
    <property type="match status" value="1"/>
</dbReference>
<dbReference type="EMBL" id="AYYP01000008">
    <property type="protein sequence ID" value="KRM66106.1"/>
    <property type="molecule type" value="Genomic_DNA"/>
</dbReference>
<evidence type="ECO:0000313" key="9">
    <source>
        <dbReference type="Proteomes" id="UP000051008"/>
    </source>
</evidence>
<evidence type="ECO:0000256" key="4">
    <source>
        <dbReference type="ARBA" id="ARBA00022984"/>
    </source>
</evidence>
<dbReference type="SUPFAM" id="SSF141523">
    <property type="entry name" value="L,D-transpeptidase catalytic domain-like"/>
    <property type="match status" value="1"/>
</dbReference>
<dbReference type="AlphaFoldDB" id="A0A0R2AH60"/>
<dbReference type="PATRIC" id="fig|1423718.3.peg.741"/>
<evidence type="ECO:0000256" key="3">
    <source>
        <dbReference type="ARBA" id="ARBA00022960"/>
    </source>
</evidence>
<dbReference type="GO" id="GO:0008360">
    <property type="term" value="P:regulation of cell shape"/>
    <property type="evidence" value="ECO:0007669"/>
    <property type="project" value="UniProtKB-UniRule"/>
</dbReference>
<evidence type="ECO:0000256" key="1">
    <source>
        <dbReference type="ARBA" id="ARBA00004752"/>
    </source>
</evidence>
<dbReference type="Gene3D" id="2.40.440.10">
    <property type="entry name" value="L,D-transpeptidase catalytic domain-like"/>
    <property type="match status" value="1"/>
</dbReference>
<dbReference type="Proteomes" id="UP000051008">
    <property type="component" value="Unassembled WGS sequence"/>
</dbReference>
<feature type="domain" description="L,D-TPase catalytic" evidence="7">
    <location>
        <begin position="73"/>
        <end position="205"/>
    </location>
</feature>
<dbReference type="GO" id="GO:0016740">
    <property type="term" value="F:transferase activity"/>
    <property type="evidence" value="ECO:0007669"/>
    <property type="project" value="UniProtKB-KW"/>
</dbReference>
<dbReference type="GO" id="GO:0071972">
    <property type="term" value="F:peptidoglycan L,D-transpeptidase activity"/>
    <property type="evidence" value="ECO:0007669"/>
    <property type="project" value="TreeGrafter"/>
</dbReference>
<name>A0A0R2AH60_9LACO</name>
<keyword evidence="3 6" id="KW-0133">Cell shape</keyword>
<comment type="pathway">
    <text evidence="1 6">Cell wall biogenesis; peptidoglycan biosynthesis.</text>
</comment>
<comment type="caution">
    <text evidence="8">The sequence shown here is derived from an EMBL/GenBank/DDBJ whole genome shotgun (WGS) entry which is preliminary data.</text>
</comment>
<dbReference type="InterPro" id="IPR038063">
    <property type="entry name" value="Transpep_catalytic_dom"/>
</dbReference>
<dbReference type="RefSeq" id="WP_056975731.1">
    <property type="nucleotide sequence ID" value="NZ_AYYP01000008.1"/>
</dbReference>
<dbReference type="OrthoDB" id="177750at2"/>
<keyword evidence="2" id="KW-0808">Transferase</keyword>
<dbReference type="GO" id="GO:0071555">
    <property type="term" value="P:cell wall organization"/>
    <property type="evidence" value="ECO:0007669"/>
    <property type="project" value="UniProtKB-UniRule"/>
</dbReference>
<gene>
    <name evidence="8" type="ORF">FC14_GL000709</name>
</gene>
<organism evidence="8 9">
    <name type="scientific">Ligilactobacillus agilis DSM 20509</name>
    <dbReference type="NCBI Taxonomy" id="1423718"/>
    <lineage>
        <taxon>Bacteria</taxon>
        <taxon>Bacillati</taxon>
        <taxon>Bacillota</taxon>
        <taxon>Bacilli</taxon>
        <taxon>Lactobacillales</taxon>
        <taxon>Lactobacillaceae</taxon>
        <taxon>Ligilactobacillus</taxon>
    </lineage>
</organism>
<evidence type="ECO:0000256" key="6">
    <source>
        <dbReference type="PROSITE-ProRule" id="PRU01373"/>
    </source>
</evidence>